<name>A0A562URE8_9ACTN</name>
<dbReference type="GO" id="GO:0016757">
    <property type="term" value="F:glycosyltransferase activity"/>
    <property type="evidence" value="ECO:0007669"/>
    <property type="project" value="UniProtKB-KW"/>
</dbReference>
<comment type="caution">
    <text evidence="1">The sequence shown here is derived from an EMBL/GenBank/DDBJ whole genome shotgun (WGS) entry which is preliminary data.</text>
</comment>
<evidence type="ECO:0000313" key="1">
    <source>
        <dbReference type="EMBL" id="TWJ08186.1"/>
    </source>
</evidence>
<dbReference type="RefSeq" id="WP_147142443.1">
    <property type="nucleotide sequence ID" value="NZ_BAABIJ010000004.1"/>
</dbReference>
<gene>
    <name evidence="1" type="ORF">LX16_4407</name>
</gene>
<dbReference type="InterPro" id="IPR029057">
    <property type="entry name" value="PRTase-like"/>
</dbReference>
<organism evidence="1 2">
    <name type="scientific">Stackebrandtia albiflava</name>
    <dbReference type="NCBI Taxonomy" id="406432"/>
    <lineage>
        <taxon>Bacteria</taxon>
        <taxon>Bacillati</taxon>
        <taxon>Actinomycetota</taxon>
        <taxon>Actinomycetes</taxon>
        <taxon>Glycomycetales</taxon>
        <taxon>Glycomycetaceae</taxon>
        <taxon>Stackebrandtia</taxon>
    </lineage>
</organism>
<keyword evidence="1" id="KW-0328">Glycosyltransferase</keyword>
<protein>
    <submittedName>
        <fullName evidence="1">Putative amidophosphoribosyltransferase</fullName>
    </submittedName>
</protein>
<dbReference type="AlphaFoldDB" id="A0A562URE8"/>
<keyword evidence="1" id="KW-0808">Transferase</keyword>
<reference evidence="1 2" key="1">
    <citation type="journal article" date="2013" name="Stand. Genomic Sci.">
        <title>Genomic Encyclopedia of Type Strains, Phase I: The one thousand microbial genomes (KMG-I) project.</title>
        <authorList>
            <person name="Kyrpides N.C."/>
            <person name="Woyke T."/>
            <person name="Eisen J.A."/>
            <person name="Garrity G."/>
            <person name="Lilburn T.G."/>
            <person name="Beck B.J."/>
            <person name="Whitman W.B."/>
            <person name="Hugenholtz P."/>
            <person name="Klenk H.P."/>
        </authorList>
    </citation>
    <scope>NUCLEOTIDE SEQUENCE [LARGE SCALE GENOMIC DNA]</scope>
    <source>
        <strain evidence="1 2">DSM 45044</strain>
    </source>
</reference>
<evidence type="ECO:0000313" key="2">
    <source>
        <dbReference type="Proteomes" id="UP000321617"/>
    </source>
</evidence>
<dbReference type="Gene3D" id="3.40.50.2020">
    <property type="match status" value="1"/>
</dbReference>
<dbReference type="InterPro" id="IPR000836">
    <property type="entry name" value="PRTase_dom"/>
</dbReference>
<dbReference type="OrthoDB" id="3403421at2"/>
<dbReference type="SUPFAM" id="SSF53271">
    <property type="entry name" value="PRTase-like"/>
    <property type="match status" value="1"/>
</dbReference>
<dbReference type="EMBL" id="VLLL01000008">
    <property type="protein sequence ID" value="TWJ08186.1"/>
    <property type="molecule type" value="Genomic_DNA"/>
</dbReference>
<dbReference type="CDD" id="cd06223">
    <property type="entry name" value="PRTases_typeI"/>
    <property type="match status" value="1"/>
</dbReference>
<accession>A0A562URE8</accession>
<keyword evidence="2" id="KW-1185">Reference proteome</keyword>
<sequence length="261" mass="28948">MPVNDRRFHAEVARQSHYLTPPVTIPGDSCVACYGAKGPGYTHCKPCQAALDPEHRLADAVVPISYALKGEQHAQVLTFYKRDDATDAQRFQLHALLWMFLNRHQRCLVSAAGGRFSHLVIVPSTRGRTGVHPLARLVTLSLPTVAVTVNTAHAGGREFHTNRFEVRDHIDRARVLIIDDTWTTGARVQSLSHALKVSGAASTVAVVLGRRLNLDYPPTAALWRAAQRRRFSIAHCVLEAQRLPPVTQRISSRHSSNRPKD</sequence>
<dbReference type="Proteomes" id="UP000321617">
    <property type="component" value="Unassembled WGS sequence"/>
</dbReference>
<proteinExistence type="predicted"/>